<dbReference type="PANTHER" id="PTHR38681">
    <property type="entry name" value="RETROVIRUS-RELATED POL POLYPROTEIN FROM TRANSPOSON 412-LIKE PROTEIN-RELATED"/>
    <property type="match status" value="1"/>
</dbReference>
<dbReference type="Pfam" id="PF21788">
    <property type="entry name" value="TNP-like_GBD"/>
    <property type="match status" value="1"/>
</dbReference>
<dbReference type="InterPro" id="IPR048367">
    <property type="entry name" value="TNP-like_RNaseH_C"/>
</dbReference>
<feature type="domain" description="Transposable element P transposase-like GTP-binding insertion" evidence="2">
    <location>
        <begin position="9"/>
        <end position="101"/>
    </location>
</feature>
<organism evidence="4">
    <name type="scientific">Amphimedon queenslandica</name>
    <name type="common">Sponge</name>
    <dbReference type="NCBI Taxonomy" id="400682"/>
    <lineage>
        <taxon>Eukaryota</taxon>
        <taxon>Metazoa</taxon>
        <taxon>Porifera</taxon>
        <taxon>Demospongiae</taxon>
        <taxon>Heteroscleromorpha</taxon>
        <taxon>Haplosclerida</taxon>
        <taxon>Niphatidae</taxon>
        <taxon>Amphimedon</taxon>
    </lineage>
</organism>
<reference evidence="4" key="1">
    <citation type="submission" date="2017-05" db="UniProtKB">
        <authorList>
            <consortium name="EnsemblMetazoa"/>
        </authorList>
    </citation>
    <scope>IDENTIFICATION</scope>
</reference>
<feature type="region of interest" description="Disordered" evidence="1">
    <location>
        <begin position="348"/>
        <end position="373"/>
    </location>
</feature>
<dbReference type="InterPro" id="IPR048366">
    <property type="entry name" value="TNP-like_GBD"/>
</dbReference>
<dbReference type="PANTHER" id="PTHR38681:SF1">
    <property type="entry name" value="RETROVIRUS-RELATED POL POLYPROTEIN FROM TRANSPOSON 412-LIKE PROTEIN"/>
    <property type="match status" value="1"/>
</dbReference>
<accession>A0A1X7UJ28</accession>
<evidence type="ECO:0000313" key="4">
    <source>
        <dbReference type="EnsemblMetazoa" id="Aqu2.1.27757_001"/>
    </source>
</evidence>
<protein>
    <recommendedName>
        <fullName evidence="5">DUF5641 domain-containing protein</fullName>
    </recommendedName>
</protein>
<dbReference type="Pfam" id="PF21789">
    <property type="entry name" value="TNP-like_RNaseH_C"/>
    <property type="match status" value="1"/>
</dbReference>
<evidence type="ECO:0000259" key="2">
    <source>
        <dbReference type="Pfam" id="PF21788"/>
    </source>
</evidence>
<evidence type="ECO:0000259" key="3">
    <source>
        <dbReference type="Pfam" id="PF21789"/>
    </source>
</evidence>
<dbReference type="OrthoDB" id="5970031at2759"/>
<evidence type="ECO:0000256" key="1">
    <source>
        <dbReference type="SAM" id="MobiDB-lite"/>
    </source>
</evidence>
<dbReference type="InParanoid" id="A0A1X7UJ28"/>
<dbReference type="eggNOG" id="ENOG502SURA">
    <property type="taxonomic scope" value="Eukaryota"/>
</dbReference>
<evidence type="ECO:0008006" key="5">
    <source>
        <dbReference type="Google" id="ProtNLM"/>
    </source>
</evidence>
<name>A0A1X7UJ28_AMPQE</name>
<sequence length="417" mass="47840">MHVERCGLKLNGKSISWEHIKQLYSLVTETKELSTVHKLKFEHIYLTGFSKMQLDLAAEVLSQSVACGLRLHIKDAKETANFAEKFDKFFNIPDVKSYYESIQKLKKFKQPYRWGNDARIEWLKEFLEWLKSWVEQAKRRTDLRKSEKNKLVLSSETLFGVRLTVYSFSDLIKYIFTIPSVKSFLSEQISQDPLEKFFGEQRQRGRTNKSPTVDQFLKNSQTQRVVGSFKIDTAKGNTRGTNIDNISAVHVSSEPLPKKEDLLKLRAAMQVVKAVSPRSHTRPSYVDKNLNDCSHVFRHDTLRSTLQHLYDGHFKVVKKTDKYFTLVMNGKQSNVSIVRIKPAYGECDNSSTRTPLPHSPPISPSPTSLTSTATTTAKSNRALLIPLPQLFLIPFSKLLILQYEPLFQVVMYTGQLT</sequence>
<dbReference type="EnsemblMetazoa" id="Aqu2.1.27757_001">
    <property type="protein sequence ID" value="Aqu2.1.27757_001"/>
    <property type="gene ID" value="Aqu2.1.27757"/>
</dbReference>
<feature type="domain" description="Transposable element P transposase-like RNase H C-terminal" evidence="3">
    <location>
        <begin position="189"/>
        <end position="216"/>
    </location>
</feature>
<dbReference type="AlphaFoldDB" id="A0A1X7UJ28"/>
<proteinExistence type="predicted"/>